<keyword evidence="3 4" id="KW-0175">Coiled coil</keyword>
<dbReference type="InterPro" id="IPR001715">
    <property type="entry name" value="CH_dom"/>
</dbReference>
<dbReference type="GO" id="GO:0005737">
    <property type="term" value="C:cytoplasm"/>
    <property type="evidence" value="ECO:0007669"/>
    <property type="project" value="UniProtKB-SubCell"/>
</dbReference>
<evidence type="ECO:0000313" key="6">
    <source>
        <dbReference type="EMBL" id="CAG9315197.1"/>
    </source>
</evidence>
<proteinExistence type="predicted"/>
<evidence type="ECO:0000313" key="7">
    <source>
        <dbReference type="Proteomes" id="UP001162131"/>
    </source>
</evidence>
<comment type="caution">
    <text evidence="6">The sequence shown here is derived from an EMBL/GenBank/DDBJ whole genome shotgun (WGS) entry which is preliminary data.</text>
</comment>
<evidence type="ECO:0000256" key="3">
    <source>
        <dbReference type="ARBA" id="ARBA00023054"/>
    </source>
</evidence>
<dbReference type="GO" id="GO:0005815">
    <property type="term" value="C:microtubule organizing center"/>
    <property type="evidence" value="ECO:0007669"/>
    <property type="project" value="TreeGrafter"/>
</dbReference>
<name>A0AAU9IL39_9CILI</name>
<reference evidence="6" key="1">
    <citation type="submission" date="2021-09" db="EMBL/GenBank/DDBJ databases">
        <authorList>
            <consortium name="AG Swart"/>
            <person name="Singh M."/>
            <person name="Singh A."/>
            <person name="Seah K."/>
            <person name="Emmerich C."/>
        </authorList>
    </citation>
    <scope>NUCLEOTIDE SEQUENCE</scope>
    <source>
        <strain evidence="6">ATCC30299</strain>
    </source>
</reference>
<dbReference type="GO" id="GO:0051959">
    <property type="term" value="F:dynein light intermediate chain binding"/>
    <property type="evidence" value="ECO:0007669"/>
    <property type="project" value="TreeGrafter"/>
</dbReference>
<dbReference type="Pfam" id="PF19047">
    <property type="entry name" value="HOOK_N"/>
    <property type="match status" value="1"/>
</dbReference>
<dbReference type="EMBL" id="CAJZBQ010000013">
    <property type="protein sequence ID" value="CAG9315197.1"/>
    <property type="molecule type" value="Genomic_DNA"/>
</dbReference>
<dbReference type="CDD" id="cd22211">
    <property type="entry name" value="HkD_SF"/>
    <property type="match status" value="1"/>
</dbReference>
<dbReference type="PANTHER" id="PTHR18947:SF28">
    <property type="entry name" value="GIRDIN, ISOFORM A"/>
    <property type="match status" value="1"/>
</dbReference>
<dbReference type="AlphaFoldDB" id="A0AAU9IL39"/>
<feature type="coiled-coil region" evidence="4">
    <location>
        <begin position="443"/>
        <end position="545"/>
    </location>
</feature>
<feature type="coiled-coil region" evidence="4">
    <location>
        <begin position="239"/>
        <end position="391"/>
    </location>
</feature>
<dbReference type="PANTHER" id="PTHR18947">
    <property type="entry name" value="HOOK PROTEINS"/>
    <property type="match status" value="1"/>
</dbReference>
<keyword evidence="2" id="KW-0963">Cytoplasm</keyword>
<comment type="subcellular location">
    <subcellularLocation>
        <location evidence="1">Cytoplasm</location>
    </subcellularLocation>
</comment>
<dbReference type="GO" id="GO:0030705">
    <property type="term" value="P:cytoskeleton-dependent intracellular transport"/>
    <property type="evidence" value="ECO:0007669"/>
    <property type="project" value="InterPro"/>
</dbReference>
<evidence type="ECO:0000256" key="4">
    <source>
        <dbReference type="SAM" id="Coils"/>
    </source>
</evidence>
<keyword evidence="7" id="KW-1185">Reference proteome</keyword>
<dbReference type="PROSITE" id="PS50021">
    <property type="entry name" value="CH"/>
    <property type="match status" value="1"/>
</dbReference>
<feature type="coiled-coil region" evidence="4">
    <location>
        <begin position="167"/>
        <end position="201"/>
    </location>
</feature>
<sequence>MDDQVSDSLVQWLNLLNLSKKCERLSDFSDGILLYELMSKVSPDYFDLECITLDAHNNWALKLANLRRLKKAIELYLDQELHIQNEKIESIELANIARTADFIDMINLMEVIVFAIINCPMKETFIHPIMQLEEKHQIILMLFIKKAIGEDFGGFSPSNCSNKDKEIAQLRDDKRKMAHRIQEMQERILELTDQNTKIITERDELLMKNTEFETEIYRRKSPSGTCSPEYFTIEFDQKISEKDEKLMVMQQKINEVIREYEKKNSVLRDELDMAHSSVCKMKELEKLLDQYKIKFEKYNTLQGENTEIKRQNHILNDKVYKLEKEVEEINSIRKSMMHYKEQLEHEKARNGSLNFALENKEKQLKQVIKHAQESLDKLQFSEIRIQELEYEKKLECSSVVSDESFSSINRVPSEYYFEEPNKVEHQRKESKRFSISAPTADYYEVFNKHLSDLQEKCEKLKEKCISFEESFLMLNEEHSLKMFFANDNIKTLTAQNEELTEQINVLNAISSQNIKFKVEKLQNELDSLKENKEHLLQEITRLHEEKELSYKKYIECREETIVMQNIIKDKEIKIRELSLNEKLSIAKVSEYEDRAKITNEEIQLLTKQSQLENQDCQVKCTELEKETIALKSEKNALTLKLIDKDERIKEILKDKADTIKIIENRHRDTLDRIKSENNTKITQMITQTEEALNELQREREELAAKLKSERKSIGETKPSPEKVNSDEVKQLKVELEIKEKEIRDLIKANKELKKCWKESARLLKAVYKELGVETQKLENAAKKRY</sequence>
<feature type="domain" description="Calponin-homology (CH)" evidence="5">
    <location>
        <begin position="3"/>
        <end position="120"/>
    </location>
</feature>
<feature type="coiled-coil region" evidence="4">
    <location>
        <begin position="678"/>
        <end position="755"/>
    </location>
</feature>
<dbReference type="SUPFAM" id="SSF116907">
    <property type="entry name" value="Hook domain"/>
    <property type="match status" value="1"/>
</dbReference>
<evidence type="ECO:0000259" key="5">
    <source>
        <dbReference type="PROSITE" id="PS50021"/>
    </source>
</evidence>
<evidence type="ECO:0000256" key="1">
    <source>
        <dbReference type="ARBA" id="ARBA00004496"/>
    </source>
</evidence>
<dbReference type="Proteomes" id="UP001162131">
    <property type="component" value="Unassembled WGS sequence"/>
</dbReference>
<dbReference type="GO" id="GO:0008017">
    <property type="term" value="F:microtubule binding"/>
    <property type="evidence" value="ECO:0007669"/>
    <property type="project" value="TreeGrafter"/>
</dbReference>
<dbReference type="GO" id="GO:0031122">
    <property type="term" value="P:cytoplasmic microtubule organization"/>
    <property type="evidence" value="ECO:0007669"/>
    <property type="project" value="TreeGrafter"/>
</dbReference>
<dbReference type="InterPro" id="IPR036872">
    <property type="entry name" value="CH_dom_sf"/>
</dbReference>
<accession>A0AAU9IL39</accession>
<dbReference type="Gene3D" id="1.10.418.10">
    <property type="entry name" value="Calponin-like domain"/>
    <property type="match status" value="1"/>
</dbReference>
<protein>
    <recommendedName>
        <fullName evidence="5">Calponin-homology (CH) domain-containing protein</fullName>
    </recommendedName>
</protein>
<gene>
    <name evidence="6" type="ORF">BSTOLATCC_MIC12971</name>
</gene>
<dbReference type="InterPro" id="IPR043936">
    <property type="entry name" value="HOOK_N"/>
</dbReference>
<evidence type="ECO:0000256" key="2">
    <source>
        <dbReference type="ARBA" id="ARBA00022490"/>
    </source>
</evidence>
<organism evidence="6 7">
    <name type="scientific">Blepharisma stoltei</name>
    <dbReference type="NCBI Taxonomy" id="1481888"/>
    <lineage>
        <taxon>Eukaryota</taxon>
        <taxon>Sar</taxon>
        <taxon>Alveolata</taxon>
        <taxon>Ciliophora</taxon>
        <taxon>Postciliodesmatophora</taxon>
        <taxon>Heterotrichea</taxon>
        <taxon>Heterotrichida</taxon>
        <taxon>Blepharismidae</taxon>
        <taxon>Blepharisma</taxon>
    </lineage>
</organism>